<dbReference type="AlphaFoldDB" id="A0A4R8RN46"/>
<keyword evidence="2" id="KW-1133">Transmembrane helix</keyword>
<feature type="region of interest" description="Disordered" evidence="1">
    <location>
        <begin position="190"/>
        <end position="270"/>
    </location>
</feature>
<keyword evidence="2" id="KW-0472">Membrane</keyword>
<accession>A0A4R8RN46</accession>
<organism evidence="3 4">
    <name type="scientific">Colletotrichum trifolii</name>
    <dbReference type="NCBI Taxonomy" id="5466"/>
    <lineage>
        <taxon>Eukaryota</taxon>
        <taxon>Fungi</taxon>
        <taxon>Dikarya</taxon>
        <taxon>Ascomycota</taxon>
        <taxon>Pezizomycotina</taxon>
        <taxon>Sordariomycetes</taxon>
        <taxon>Hypocreomycetidae</taxon>
        <taxon>Glomerellales</taxon>
        <taxon>Glomerellaceae</taxon>
        <taxon>Colletotrichum</taxon>
        <taxon>Colletotrichum orbiculare species complex</taxon>
    </lineage>
</organism>
<feature type="region of interest" description="Disordered" evidence="1">
    <location>
        <begin position="1"/>
        <end position="57"/>
    </location>
</feature>
<proteinExistence type="predicted"/>
<protein>
    <submittedName>
        <fullName evidence="3">Uncharacterized protein</fullName>
    </submittedName>
</protein>
<evidence type="ECO:0000313" key="3">
    <source>
        <dbReference type="EMBL" id="TDZ68301.1"/>
    </source>
</evidence>
<feature type="compositionally biased region" description="Low complexity" evidence="1">
    <location>
        <begin position="16"/>
        <end position="26"/>
    </location>
</feature>
<sequence>MSSLAPNFEIPRPKSSRAASDASSISTESFTTRRAVSQDSPRPAKRRSSHSQPVNVYTHCGRHSSQFLFGGRSFTDMARSIFKKHGTTPGPQIDGRVDCSAAAAAAIAVADPDHGRPRQESAGPTSAPAAPSGPNTLRKNHLSGVSAIIRFFALAPVSVPCAISRQTTRCGATTRKPLSAPRSTIVEGIQEPLRRSQGSSQPASSIFPPVRPRHIHSRDTDSRTGGTPPPVSKKLHTLCDRDPVHSSGLCSPIRGTRRFSPPPRHGGERGRANELEVAPSFQAFRGKPLNEKRDEPMRGVESRFRHFVSAMFNLVPFFFFSMVLLRSVGKPCRTA</sequence>
<dbReference type="Proteomes" id="UP000295703">
    <property type="component" value="Unassembled WGS sequence"/>
</dbReference>
<keyword evidence="4" id="KW-1185">Reference proteome</keyword>
<name>A0A4R8RN46_COLTR</name>
<evidence type="ECO:0000313" key="4">
    <source>
        <dbReference type="Proteomes" id="UP000295703"/>
    </source>
</evidence>
<keyword evidence="2" id="KW-0812">Transmembrane</keyword>
<comment type="caution">
    <text evidence="3">The sequence shown here is derived from an EMBL/GenBank/DDBJ whole genome shotgun (WGS) entry which is preliminary data.</text>
</comment>
<reference evidence="3 4" key="1">
    <citation type="submission" date="2018-12" db="EMBL/GenBank/DDBJ databases">
        <title>Genome sequence and assembly of Colletotrichum trifolii.</title>
        <authorList>
            <person name="Gan P."/>
            <person name="Shirasu K."/>
        </authorList>
    </citation>
    <scope>NUCLEOTIDE SEQUENCE [LARGE SCALE GENOMIC DNA]</scope>
    <source>
        <strain evidence="3 4">543-2</strain>
    </source>
</reference>
<gene>
    <name evidence="3" type="ORF">CTRI78_v002288</name>
</gene>
<feature type="compositionally biased region" description="Low complexity" evidence="1">
    <location>
        <begin position="121"/>
        <end position="134"/>
    </location>
</feature>
<feature type="region of interest" description="Disordered" evidence="1">
    <location>
        <begin position="109"/>
        <end position="138"/>
    </location>
</feature>
<feature type="transmembrane region" description="Helical" evidence="2">
    <location>
        <begin position="307"/>
        <end position="325"/>
    </location>
</feature>
<evidence type="ECO:0000256" key="1">
    <source>
        <dbReference type="SAM" id="MobiDB-lite"/>
    </source>
</evidence>
<dbReference type="EMBL" id="RYZW01000012">
    <property type="protein sequence ID" value="TDZ68301.1"/>
    <property type="molecule type" value="Genomic_DNA"/>
</dbReference>
<evidence type="ECO:0000256" key="2">
    <source>
        <dbReference type="SAM" id="Phobius"/>
    </source>
</evidence>
<feature type="compositionally biased region" description="Polar residues" evidence="1">
    <location>
        <begin position="27"/>
        <end position="40"/>
    </location>
</feature>